<comment type="catalytic activity">
    <reaction evidence="1 8">
        <text>1D-myo-inositol 1,3,4,5,6-pentakisphosphate + ATP = 1D-myo-inositol hexakisphosphate + ADP + H(+)</text>
        <dbReference type="Rhea" id="RHEA:20313"/>
        <dbReference type="ChEBI" id="CHEBI:15378"/>
        <dbReference type="ChEBI" id="CHEBI:30616"/>
        <dbReference type="ChEBI" id="CHEBI:57733"/>
        <dbReference type="ChEBI" id="CHEBI:58130"/>
        <dbReference type="ChEBI" id="CHEBI:456216"/>
        <dbReference type="EC" id="2.7.1.158"/>
    </reaction>
</comment>
<evidence type="ECO:0000256" key="4">
    <source>
        <dbReference type="ARBA" id="ARBA00022679"/>
    </source>
</evidence>
<dbReference type="GO" id="GO:0035299">
    <property type="term" value="F:inositol-1,3,4,5,6-pentakisphosphate 2-kinase activity"/>
    <property type="evidence" value="ECO:0007669"/>
    <property type="project" value="UniProtKB-EC"/>
</dbReference>
<dbReference type="Pfam" id="PF06090">
    <property type="entry name" value="Ins_P5_2-kin"/>
    <property type="match status" value="1"/>
</dbReference>
<proteinExistence type="predicted"/>
<dbReference type="GO" id="GO:0005524">
    <property type="term" value="F:ATP binding"/>
    <property type="evidence" value="ECO:0007669"/>
    <property type="project" value="UniProtKB-KW"/>
</dbReference>
<comment type="function">
    <text evidence="8">Phosphorylates Ins(1,3,4,5,6)P5 at position 2 to form Ins(1,2,3,4,5,6)P6 (InsP6 or phytate).</text>
</comment>
<name>A0A9P6PVB7_9FUNG</name>
<dbReference type="AlphaFoldDB" id="A0A9P6PVB7"/>
<dbReference type="GO" id="GO:0005634">
    <property type="term" value="C:nucleus"/>
    <property type="evidence" value="ECO:0007669"/>
    <property type="project" value="TreeGrafter"/>
</dbReference>
<dbReference type="InterPro" id="IPR009286">
    <property type="entry name" value="Ins_P5_2-kin"/>
</dbReference>
<dbReference type="EC" id="2.7.1.158" evidence="2 8"/>
<evidence type="ECO:0000256" key="9">
    <source>
        <dbReference type="SAM" id="MobiDB-lite"/>
    </source>
</evidence>
<evidence type="ECO:0000256" key="6">
    <source>
        <dbReference type="ARBA" id="ARBA00022777"/>
    </source>
</evidence>
<sequence length="495" mass="55631">MASIPELHVFSHWKYRAEGNANLVLQYVGPDPRFSESAVKDLGKELAYQSKVMALLLGDEFVEHPIAETPVGIHILDSGIIATLVSECLAAAAEPARPHHRLQKGIDLTRETGLVSLDHTRFIHSNPSNPTIAIELKPKWGYLPAAHFLPESAAIKRRKCRFCMYQYLKALEAKEQELSGYCPIDLFSAQEGHVHHALDSLVKTPQNNLRLFVDGEQQPVTEESMERAFTAPSLPGERDDATTSTTGATLNALLTEILIRSPLLTRLSRLQQGLDYLDIEVIHRFYTSLVARRSQRPPGSAEADTPKDETEASSSSSKKKKSALGLPEPTVDEYLNAAEAFLERSLLNTLSEQRVSQEEFEERLETSVGFGPEDDLEEDVPDAIKEHYLREFLLAATLKDCSLIVTMERIVSSPPQEQPLQPHDPPKQQESKQHELHEREHRIKVGGCEYRYKMVCIDLDPKKINAIPRYLDKDRQTVSHYLHVVGDREEACGSH</sequence>
<comment type="caution">
    <text evidence="10">The sequence shown here is derived from an EMBL/GenBank/DDBJ whole genome shotgun (WGS) entry which is preliminary data.</text>
</comment>
<feature type="region of interest" description="Disordered" evidence="9">
    <location>
        <begin position="413"/>
        <end position="438"/>
    </location>
</feature>
<keyword evidence="6 8" id="KW-0418">Kinase</keyword>
<gene>
    <name evidence="10" type="primary">IPK1</name>
    <name evidence="10" type="ORF">DFQ27_007855</name>
</gene>
<dbReference type="PANTHER" id="PTHR14456">
    <property type="entry name" value="INOSITOL POLYPHOSPHATE KINASE 1"/>
    <property type="match status" value="1"/>
</dbReference>
<feature type="compositionally biased region" description="Basic and acidic residues" evidence="9">
    <location>
        <begin position="424"/>
        <end position="438"/>
    </location>
</feature>
<dbReference type="InterPro" id="IPR043001">
    <property type="entry name" value="IP5_2-K_N_lobe"/>
</dbReference>
<keyword evidence="11" id="KW-1185">Reference proteome</keyword>
<dbReference type="OrthoDB" id="272370at2759"/>
<evidence type="ECO:0000256" key="2">
    <source>
        <dbReference type="ARBA" id="ARBA00012023"/>
    </source>
</evidence>
<keyword evidence="7 8" id="KW-0067">ATP-binding</keyword>
<evidence type="ECO:0000256" key="8">
    <source>
        <dbReference type="RuleBase" id="RU364126"/>
    </source>
</evidence>
<dbReference type="EMBL" id="JAAAJB010000631">
    <property type="protein sequence ID" value="KAG0252796.1"/>
    <property type="molecule type" value="Genomic_DNA"/>
</dbReference>
<comment type="domain">
    <text evidence="8">The EXKPK motif is conserved in inositol-pentakisphosphate 2-kinases of both family 1 and 2.</text>
</comment>
<dbReference type="Proteomes" id="UP000807716">
    <property type="component" value="Unassembled WGS sequence"/>
</dbReference>
<evidence type="ECO:0000256" key="1">
    <source>
        <dbReference type="ARBA" id="ARBA00001774"/>
    </source>
</evidence>
<dbReference type="PANTHER" id="PTHR14456:SF2">
    <property type="entry name" value="INOSITOL-PENTAKISPHOSPHATE 2-KINASE"/>
    <property type="match status" value="1"/>
</dbReference>
<evidence type="ECO:0000313" key="11">
    <source>
        <dbReference type="Proteomes" id="UP000807716"/>
    </source>
</evidence>
<dbReference type="Gene3D" id="3.30.200.110">
    <property type="entry name" value="Inositol-pentakisphosphate 2-kinase, N-lobe"/>
    <property type="match status" value="2"/>
</dbReference>
<feature type="region of interest" description="Disordered" evidence="9">
    <location>
        <begin position="293"/>
        <end position="325"/>
    </location>
</feature>
<keyword evidence="5 8" id="KW-0547">Nucleotide-binding</keyword>
<dbReference type="GO" id="GO:0032958">
    <property type="term" value="P:inositol phosphate biosynthetic process"/>
    <property type="evidence" value="ECO:0007669"/>
    <property type="project" value="TreeGrafter"/>
</dbReference>
<evidence type="ECO:0000256" key="3">
    <source>
        <dbReference type="ARBA" id="ARBA00014846"/>
    </source>
</evidence>
<accession>A0A9P6PVB7</accession>
<evidence type="ECO:0000313" key="10">
    <source>
        <dbReference type="EMBL" id="KAG0252796.1"/>
    </source>
</evidence>
<reference evidence="10" key="1">
    <citation type="journal article" date="2020" name="Fungal Divers.">
        <title>Resolving the Mortierellaceae phylogeny through synthesis of multi-gene phylogenetics and phylogenomics.</title>
        <authorList>
            <person name="Vandepol N."/>
            <person name="Liber J."/>
            <person name="Desiro A."/>
            <person name="Na H."/>
            <person name="Kennedy M."/>
            <person name="Barry K."/>
            <person name="Grigoriev I.V."/>
            <person name="Miller A.N."/>
            <person name="O'Donnell K."/>
            <person name="Stajich J.E."/>
            <person name="Bonito G."/>
        </authorList>
    </citation>
    <scope>NUCLEOTIDE SEQUENCE</scope>
    <source>
        <strain evidence="10">BC1065</strain>
    </source>
</reference>
<protein>
    <recommendedName>
        <fullName evidence="3 8">Inositol-pentakisphosphate 2-kinase</fullName>
        <ecNumber evidence="2 8">2.7.1.158</ecNumber>
    </recommendedName>
</protein>
<evidence type="ECO:0000256" key="7">
    <source>
        <dbReference type="ARBA" id="ARBA00022840"/>
    </source>
</evidence>
<evidence type="ECO:0000256" key="5">
    <source>
        <dbReference type="ARBA" id="ARBA00022741"/>
    </source>
</evidence>
<keyword evidence="4 8" id="KW-0808">Transferase</keyword>
<organism evidence="10 11">
    <name type="scientific">Actinomortierella ambigua</name>
    <dbReference type="NCBI Taxonomy" id="1343610"/>
    <lineage>
        <taxon>Eukaryota</taxon>
        <taxon>Fungi</taxon>
        <taxon>Fungi incertae sedis</taxon>
        <taxon>Mucoromycota</taxon>
        <taxon>Mortierellomycotina</taxon>
        <taxon>Mortierellomycetes</taxon>
        <taxon>Mortierellales</taxon>
        <taxon>Mortierellaceae</taxon>
        <taxon>Actinomortierella</taxon>
    </lineage>
</organism>